<dbReference type="EMBL" id="MU006289">
    <property type="protein sequence ID" value="KAF2856003.1"/>
    <property type="molecule type" value="Genomic_DNA"/>
</dbReference>
<gene>
    <name evidence="2" type="ORF">T440DRAFT_95300</name>
</gene>
<feature type="compositionally biased region" description="Polar residues" evidence="1">
    <location>
        <begin position="18"/>
        <end position="37"/>
    </location>
</feature>
<accession>A0A6A7BKU5</accession>
<evidence type="ECO:0000256" key="1">
    <source>
        <dbReference type="SAM" id="MobiDB-lite"/>
    </source>
</evidence>
<name>A0A6A7BKU5_9PLEO</name>
<protein>
    <submittedName>
        <fullName evidence="2">Uncharacterized protein</fullName>
    </submittedName>
</protein>
<sequence>MVPSRCIGHGDGDACTAPPTSNLQPPTSNSTAAAACGQSSRSSAHAARCTMPGALSLELMQPWPWARGPRRKQPLIAGGPAGLPMACPRPAHSVPLRASAHAAALSPWGRAAADGIVRWAMDFSKPWSWWIHPWPPA</sequence>
<dbReference type="Proteomes" id="UP000799423">
    <property type="component" value="Unassembled WGS sequence"/>
</dbReference>
<organism evidence="2 3">
    <name type="scientific">Plenodomus tracheiphilus IPT5</name>
    <dbReference type="NCBI Taxonomy" id="1408161"/>
    <lineage>
        <taxon>Eukaryota</taxon>
        <taxon>Fungi</taxon>
        <taxon>Dikarya</taxon>
        <taxon>Ascomycota</taxon>
        <taxon>Pezizomycotina</taxon>
        <taxon>Dothideomycetes</taxon>
        <taxon>Pleosporomycetidae</taxon>
        <taxon>Pleosporales</taxon>
        <taxon>Pleosporineae</taxon>
        <taxon>Leptosphaeriaceae</taxon>
        <taxon>Plenodomus</taxon>
    </lineage>
</organism>
<keyword evidence="3" id="KW-1185">Reference proteome</keyword>
<evidence type="ECO:0000313" key="3">
    <source>
        <dbReference type="Proteomes" id="UP000799423"/>
    </source>
</evidence>
<dbReference type="AlphaFoldDB" id="A0A6A7BKU5"/>
<evidence type="ECO:0000313" key="2">
    <source>
        <dbReference type="EMBL" id="KAF2856003.1"/>
    </source>
</evidence>
<proteinExistence type="predicted"/>
<feature type="region of interest" description="Disordered" evidence="1">
    <location>
        <begin position="1"/>
        <end position="37"/>
    </location>
</feature>
<reference evidence="2" key="1">
    <citation type="submission" date="2020-01" db="EMBL/GenBank/DDBJ databases">
        <authorList>
            <consortium name="DOE Joint Genome Institute"/>
            <person name="Haridas S."/>
            <person name="Albert R."/>
            <person name="Binder M."/>
            <person name="Bloem J."/>
            <person name="Labutti K."/>
            <person name="Salamov A."/>
            <person name="Andreopoulos B."/>
            <person name="Baker S.E."/>
            <person name="Barry K."/>
            <person name="Bills G."/>
            <person name="Bluhm B.H."/>
            <person name="Cannon C."/>
            <person name="Castanera R."/>
            <person name="Culley D.E."/>
            <person name="Daum C."/>
            <person name="Ezra D."/>
            <person name="Gonzalez J.B."/>
            <person name="Henrissat B."/>
            <person name="Kuo A."/>
            <person name="Liang C."/>
            <person name="Lipzen A."/>
            <person name="Lutzoni F."/>
            <person name="Magnuson J."/>
            <person name="Mondo S."/>
            <person name="Nolan M."/>
            <person name="Ohm R."/>
            <person name="Pangilinan J."/>
            <person name="Park H.-J."/>
            <person name="Ramirez L."/>
            <person name="Alfaro M."/>
            <person name="Sun H."/>
            <person name="Tritt A."/>
            <person name="Yoshinaga Y."/>
            <person name="Zwiers L.-H."/>
            <person name="Turgeon B.G."/>
            <person name="Goodwin S.B."/>
            <person name="Spatafora J.W."/>
            <person name="Crous P.W."/>
            <person name="Grigoriev I.V."/>
        </authorList>
    </citation>
    <scope>NUCLEOTIDE SEQUENCE</scope>
    <source>
        <strain evidence="2">IPT5</strain>
    </source>
</reference>